<protein>
    <submittedName>
        <fullName evidence="7">Integrin beta-1-binding protein 2 isoform 1</fullName>
    </submittedName>
</protein>
<dbReference type="AlphaFoldDB" id="A0A480QX70"/>
<feature type="chain" id="PRO_5033435051" evidence="5">
    <location>
        <begin position="22"/>
        <end position="180"/>
    </location>
</feature>
<evidence type="ECO:0000256" key="3">
    <source>
        <dbReference type="ARBA" id="ARBA00022833"/>
    </source>
</evidence>
<dbReference type="PROSITE" id="PS51401">
    <property type="entry name" value="CHORD"/>
    <property type="match status" value="1"/>
</dbReference>
<dbReference type="InterPro" id="IPR039790">
    <property type="entry name" value="CHRD1"/>
</dbReference>
<keyword evidence="5" id="KW-0732">Signal</keyword>
<keyword evidence="3" id="KW-0862">Zinc</keyword>
<evidence type="ECO:0000256" key="4">
    <source>
        <dbReference type="SAM" id="MobiDB-lite"/>
    </source>
</evidence>
<feature type="signal peptide" evidence="5">
    <location>
        <begin position="1"/>
        <end position="21"/>
    </location>
</feature>
<dbReference type="PANTHER" id="PTHR46983:SF2">
    <property type="entry name" value="INTEGRIN SUBUNIT BETA 1 BINDING PROTEIN 2"/>
    <property type="match status" value="1"/>
</dbReference>
<dbReference type="InterPro" id="IPR007051">
    <property type="entry name" value="CHORD_dom"/>
</dbReference>
<proteinExistence type="predicted"/>
<keyword evidence="2" id="KW-0677">Repeat</keyword>
<evidence type="ECO:0000256" key="2">
    <source>
        <dbReference type="ARBA" id="ARBA00022737"/>
    </source>
</evidence>
<dbReference type="Pfam" id="PF04968">
    <property type="entry name" value="CHORD"/>
    <property type="match status" value="1"/>
</dbReference>
<reference evidence="7" key="1">
    <citation type="journal article" date="2019" name="PeerJ">
        <title>Genes of the pig, Sus scrofa, reconstructed with EvidentialGene.</title>
        <authorList>
            <person name="Gilbert D.G."/>
        </authorList>
    </citation>
    <scope>NUCLEOTIDE SEQUENCE</scope>
</reference>
<evidence type="ECO:0000259" key="6">
    <source>
        <dbReference type="PROSITE" id="PS51401"/>
    </source>
</evidence>
<feature type="compositionally biased region" description="Basic and acidic residues" evidence="4">
    <location>
        <begin position="94"/>
        <end position="105"/>
    </location>
</feature>
<dbReference type="EMBL" id="DQIR01174612">
    <property type="protein sequence ID" value="HDB30089.1"/>
    <property type="molecule type" value="Transcribed_RNA"/>
</dbReference>
<feature type="compositionally biased region" description="Polar residues" evidence="4">
    <location>
        <begin position="75"/>
        <end position="90"/>
    </location>
</feature>
<keyword evidence="7" id="KW-0401">Integrin</keyword>
<name>A0A480QX70_PIG</name>
<feature type="domain" description="CHORD" evidence="6">
    <location>
        <begin position="1"/>
        <end position="60"/>
    </location>
</feature>
<accession>A0A480QX70</accession>
<evidence type="ECO:0000256" key="5">
    <source>
        <dbReference type="SAM" id="SignalP"/>
    </source>
</evidence>
<dbReference type="EMBL" id="DQIR01171656">
    <property type="protein sequence ID" value="HDB27133.1"/>
    <property type="molecule type" value="Transcribed_RNA"/>
</dbReference>
<feature type="region of interest" description="Disordered" evidence="4">
    <location>
        <begin position="66"/>
        <end position="108"/>
    </location>
</feature>
<keyword evidence="1" id="KW-0479">Metal-binding</keyword>
<organism evidence="7">
    <name type="scientific">Sus scrofa</name>
    <name type="common">Pig</name>
    <dbReference type="NCBI Taxonomy" id="9823"/>
    <lineage>
        <taxon>Eukaryota</taxon>
        <taxon>Metazoa</taxon>
        <taxon>Chordata</taxon>
        <taxon>Craniata</taxon>
        <taxon>Vertebrata</taxon>
        <taxon>Euteleostomi</taxon>
        <taxon>Mammalia</taxon>
        <taxon>Eutheria</taxon>
        <taxon>Laurasiatheria</taxon>
        <taxon>Artiodactyla</taxon>
        <taxon>Suina</taxon>
        <taxon>Suidae</taxon>
        <taxon>Sus</taxon>
    </lineage>
</organism>
<dbReference type="PANTHER" id="PTHR46983">
    <property type="entry name" value="CYSTEINE AND HISTIDINE-RICH DOMAIN-CONTAINING PROTEIN 1"/>
    <property type="match status" value="1"/>
</dbReference>
<sequence>MLGIVTFPSLILLLISTDSCCHHPGVPVFHDALKGWSCCRKRTVDFSEFLNIKGCTVGPHCAEKLPEAPQPEGPATSSSLLEQKPPNTIPKSAETLRRERPKSDLPPKLLPLNISQALEMALEQKELDQEPGAGKWVLHRTGFGISLMSHNVTTRHYFYSGCGSTPWLRNFHMPQVRPLV</sequence>
<evidence type="ECO:0000313" key="7">
    <source>
        <dbReference type="EMBL" id="HDB27133.1"/>
    </source>
</evidence>
<evidence type="ECO:0000256" key="1">
    <source>
        <dbReference type="ARBA" id="ARBA00022723"/>
    </source>
</evidence>
<dbReference type="GO" id="GO:0007229">
    <property type="term" value="P:integrin-mediated signaling pathway"/>
    <property type="evidence" value="ECO:0007669"/>
    <property type="project" value="UniProtKB-KW"/>
</dbReference>
<dbReference type="GO" id="GO:0046872">
    <property type="term" value="F:metal ion binding"/>
    <property type="evidence" value="ECO:0007669"/>
    <property type="project" value="UniProtKB-KW"/>
</dbReference>
<dbReference type="Gene3D" id="4.10.1130.20">
    <property type="match status" value="1"/>
</dbReference>